<organism evidence="1 2">
    <name type="scientific">Archangium gephyra</name>
    <dbReference type="NCBI Taxonomy" id="48"/>
    <lineage>
        <taxon>Bacteria</taxon>
        <taxon>Pseudomonadati</taxon>
        <taxon>Myxococcota</taxon>
        <taxon>Myxococcia</taxon>
        <taxon>Myxococcales</taxon>
        <taxon>Cystobacterineae</taxon>
        <taxon>Archangiaceae</taxon>
        <taxon>Archangium</taxon>
    </lineage>
</organism>
<gene>
    <name evidence="1" type="ORF">ATI61_108453</name>
</gene>
<name>A0ABX9JXF9_9BACT</name>
<dbReference type="Proteomes" id="UP000256345">
    <property type="component" value="Unassembled WGS sequence"/>
</dbReference>
<proteinExistence type="predicted"/>
<protein>
    <submittedName>
        <fullName evidence="1">Uncharacterized protein</fullName>
    </submittedName>
</protein>
<accession>A0ABX9JXF9</accession>
<sequence>MKWRKAVSTLLVLLMPLPLVWLISIAMSGHGSSERMTLPPGRTLVPMLSLEERLRLPTYAHDCRTDADCDHPLRCAYDVPTSRYHCTDSLCTGDEHCPQGFACIPWSAENDKDMIGICSLTGVRTEGELCQSLPESPKDGCAKGLFCHGFCGRPCRVDESASCPEGYYCHSDKEGSYCMPTCEDRPCPAGQRCIGLMAGQGSVCMTIHGQDCEQTPCPQGQHCTLNANPRTPGHIWMECLQGCGTSRPPCPEETACFLFQCRKSCDPENTSACGPGFRCGRNHPSQPWVCVPDPTSTRKDS</sequence>
<evidence type="ECO:0000313" key="1">
    <source>
        <dbReference type="EMBL" id="REG28910.1"/>
    </source>
</evidence>
<reference evidence="1 2" key="1">
    <citation type="submission" date="2018-08" db="EMBL/GenBank/DDBJ databases">
        <title>Genomic Encyclopedia of Archaeal and Bacterial Type Strains, Phase II (KMG-II): from individual species to whole genera.</title>
        <authorList>
            <person name="Goeker M."/>
        </authorList>
    </citation>
    <scope>NUCLEOTIDE SEQUENCE [LARGE SCALE GENOMIC DNA]</scope>
    <source>
        <strain evidence="1 2">DSM 2261</strain>
    </source>
</reference>
<keyword evidence="2" id="KW-1185">Reference proteome</keyword>
<evidence type="ECO:0000313" key="2">
    <source>
        <dbReference type="Proteomes" id="UP000256345"/>
    </source>
</evidence>
<comment type="caution">
    <text evidence="1">The sequence shown here is derived from an EMBL/GenBank/DDBJ whole genome shotgun (WGS) entry which is preliminary data.</text>
</comment>
<dbReference type="EMBL" id="QUMU01000008">
    <property type="protein sequence ID" value="REG28910.1"/>
    <property type="molecule type" value="Genomic_DNA"/>
</dbReference>